<dbReference type="Proteomes" id="UP000434044">
    <property type="component" value="Unassembled WGS sequence"/>
</dbReference>
<organism evidence="1 2">
    <name type="scientific">Allochromatium palmeri</name>
    <dbReference type="NCBI Taxonomy" id="231048"/>
    <lineage>
        <taxon>Bacteria</taxon>
        <taxon>Pseudomonadati</taxon>
        <taxon>Pseudomonadota</taxon>
        <taxon>Gammaproteobacteria</taxon>
        <taxon>Chromatiales</taxon>
        <taxon>Chromatiaceae</taxon>
        <taxon>Allochromatium</taxon>
    </lineage>
</organism>
<proteinExistence type="predicted"/>
<dbReference type="Gene3D" id="3.30.2020.10">
    <property type="entry name" value="NE0471-like N-terminal domain"/>
    <property type="match status" value="1"/>
</dbReference>
<dbReference type="OrthoDB" id="9803723at2"/>
<dbReference type="InterPro" id="IPR036782">
    <property type="entry name" value="NE0471-like_N"/>
</dbReference>
<evidence type="ECO:0000313" key="1">
    <source>
        <dbReference type="EMBL" id="MTW21259.1"/>
    </source>
</evidence>
<dbReference type="AlphaFoldDB" id="A0A6N8EED5"/>
<gene>
    <name evidence="1" type="ORF">GJ668_09115</name>
</gene>
<reference evidence="1 2" key="1">
    <citation type="submission" date="2019-11" db="EMBL/GenBank/DDBJ databases">
        <title>Whole-genome sequence of the anaerobic purple sulfur bacterium Allochromatium palmeri DSM 15591.</title>
        <authorList>
            <person name="Kyndt J.A."/>
            <person name="Meyer T.E."/>
        </authorList>
    </citation>
    <scope>NUCLEOTIDE SEQUENCE [LARGE SCALE GENOMIC DNA]</scope>
    <source>
        <strain evidence="1 2">DSM 15591</strain>
    </source>
</reference>
<protein>
    <submittedName>
        <fullName evidence="1">DUF2442 domain-containing protein</fullName>
    </submittedName>
</protein>
<accession>A0A6N8EED5</accession>
<dbReference type="SUPFAM" id="SSF143880">
    <property type="entry name" value="NE0471 N-terminal domain-like"/>
    <property type="match status" value="1"/>
</dbReference>
<dbReference type="InterPro" id="IPR018841">
    <property type="entry name" value="DUF2442"/>
</dbReference>
<dbReference type="Pfam" id="PF10387">
    <property type="entry name" value="DUF2442"/>
    <property type="match status" value="1"/>
</dbReference>
<keyword evidence="2" id="KW-1185">Reference proteome</keyword>
<dbReference type="RefSeq" id="WP_155449848.1">
    <property type="nucleotide sequence ID" value="NZ_WNKT01000016.1"/>
</dbReference>
<evidence type="ECO:0000313" key="2">
    <source>
        <dbReference type="Proteomes" id="UP000434044"/>
    </source>
</evidence>
<comment type="caution">
    <text evidence="1">The sequence shown here is derived from an EMBL/GenBank/DDBJ whole genome shotgun (WGS) entry which is preliminary data.</text>
</comment>
<name>A0A6N8EED5_9GAMM</name>
<sequence length="86" mass="9766">MPFLHTLSIEPREAYRLQVTFNNGVSGEIDLSNELWGEVFEPLKDPQLFKTAHQHPELGTVTWANGADLAPEYLFELLQRQAKEAA</sequence>
<dbReference type="EMBL" id="WNKT01000016">
    <property type="protein sequence ID" value="MTW21259.1"/>
    <property type="molecule type" value="Genomic_DNA"/>
</dbReference>